<accession>A0AAP9AK77</accession>
<protein>
    <recommendedName>
        <fullName evidence="3">Anti-adapter protein IraM</fullName>
    </recommendedName>
</protein>
<name>A0AAP9AK77_9ENTR</name>
<dbReference type="AlphaFoldDB" id="A0AAP9AK77"/>
<dbReference type="RefSeq" id="WP_142488028.1">
    <property type="nucleotide sequence ID" value="NZ_JANGJQ010000002.1"/>
</dbReference>
<evidence type="ECO:0000313" key="1">
    <source>
        <dbReference type="EMBL" id="QDK19047.1"/>
    </source>
</evidence>
<reference evidence="1 2" key="1">
    <citation type="submission" date="2019-01" db="EMBL/GenBank/DDBJ databases">
        <title>Florfenicol resistance in Enterobacteriaceae and whole-genome sequence analysis of florfenicol-resistant Leclercia adecarboxylata strain R25.</title>
        <authorList>
            <person name="Bao Q."/>
            <person name="Ying Y."/>
        </authorList>
    </citation>
    <scope>NUCLEOTIDE SEQUENCE [LARGE SCALE GENOMIC DNA]</scope>
    <source>
        <strain evidence="1 2">R25</strain>
    </source>
</reference>
<evidence type="ECO:0008006" key="3">
    <source>
        <dbReference type="Google" id="ProtNLM"/>
    </source>
</evidence>
<gene>
    <name evidence="1" type="ORF">ES815_12330</name>
</gene>
<sequence length="127" mass="14589">MARLKGILMTASKTWVSLGTIASPATGTLFSKILTQHNHKYILWYNGEQLFKPGDRIKVIYNRLFINDEPCDINILQIDKYSHTLWRVMNKMSSCPGHRDPESKTCDAPVKCIFKQCPFGKMRVRAN</sequence>
<evidence type="ECO:0000313" key="2">
    <source>
        <dbReference type="Proteomes" id="UP000317812"/>
    </source>
</evidence>
<dbReference type="Pfam" id="PF11183">
    <property type="entry name" value="PmrD"/>
    <property type="match status" value="1"/>
</dbReference>
<organism evidence="1 2">
    <name type="scientific">Leclercia adecarboxylata</name>
    <dbReference type="NCBI Taxonomy" id="83655"/>
    <lineage>
        <taxon>Bacteria</taxon>
        <taxon>Pseudomonadati</taxon>
        <taxon>Pseudomonadota</taxon>
        <taxon>Gammaproteobacteria</taxon>
        <taxon>Enterobacterales</taxon>
        <taxon>Enterobacteriaceae</taxon>
        <taxon>Leclercia</taxon>
    </lineage>
</organism>
<dbReference type="InterPro" id="IPR044854">
    <property type="entry name" value="IraM/PmrD"/>
</dbReference>
<proteinExistence type="predicted"/>
<dbReference type="Proteomes" id="UP000317812">
    <property type="component" value="Chromosome"/>
</dbReference>
<dbReference type="EMBL" id="CP035382">
    <property type="protein sequence ID" value="QDK19047.1"/>
    <property type="molecule type" value="Genomic_DNA"/>
</dbReference>